<name>A0A2V3IXK1_9FLOR</name>
<dbReference type="SUPFAM" id="SSF53474">
    <property type="entry name" value="alpha/beta-Hydrolases"/>
    <property type="match status" value="1"/>
</dbReference>
<dbReference type="PANTHER" id="PTHR35128">
    <property type="entry name" value="SECRETION-REGULATING GUANINE NUCLEOTIDE EXCHANGE FACTOR"/>
    <property type="match status" value="1"/>
</dbReference>
<dbReference type="OrthoDB" id="10022521at2759"/>
<comment type="caution">
    <text evidence="1">The sequence shown here is derived from an EMBL/GenBank/DDBJ whole genome shotgun (WGS) entry which is preliminary data.</text>
</comment>
<accession>A0A2V3IXK1</accession>
<sequence length="373" mass="41153">MFYARIISGIIAFTAFIVSISLSSRLPVPKHLLPKEDNSTVKLSAVAFSYEGMQVQKIPLLLNGTKQTTADGTEFVFQIARKRQGTVLLIHGCSHSATDWFPASPGCRDCIGLPEEMRIVYISLLSGYSVVSVSSTDRKRKCWHTHPEARLGSDYQRVDSALLEAKNLGVHDSSKPLFVLGVSSGGLFASSLPLRFYVDGVISIVSSSVVSLWTDEFFSSHAIYTPHVFTHMAYRDGRTAQMVASSISKLQRMGVPCIDFKVDPKAVTPEFLTDALSHLNRTVASEIVAALNAAGHLDSVWRLISDPRGSSWRKALQHMRFQTGDTLVADASPLSEEMNRAWAGHEITSEYYAESLHFLEQSLRTHLQSTVSD</sequence>
<evidence type="ECO:0000313" key="1">
    <source>
        <dbReference type="EMBL" id="PXF46841.1"/>
    </source>
</evidence>
<dbReference type="AlphaFoldDB" id="A0A2V3IXK1"/>
<protein>
    <submittedName>
        <fullName evidence="1">Uncharacterized protein</fullName>
    </submittedName>
</protein>
<evidence type="ECO:0000313" key="2">
    <source>
        <dbReference type="Proteomes" id="UP000247409"/>
    </source>
</evidence>
<dbReference type="EMBL" id="NBIV01000032">
    <property type="protein sequence ID" value="PXF46841.1"/>
    <property type="molecule type" value="Genomic_DNA"/>
</dbReference>
<proteinExistence type="predicted"/>
<gene>
    <name evidence="1" type="ORF">BWQ96_03370</name>
</gene>
<dbReference type="InterPro" id="IPR029058">
    <property type="entry name" value="AB_hydrolase_fold"/>
</dbReference>
<organism evidence="1 2">
    <name type="scientific">Gracilariopsis chorda</name>
    <dbReference type="NCBI Taxonomy" id="448386"/>
    <lineage>
        <taxon>Eukaryota</taxon>
        <taxon>Rhodophyta</taxon>
        <taxon>Florideophyceae</taxon>
        <taxon>Rhodymeniophycidae</taxon>
        <taxon>Gracilariales</taxon>
        <taxon>Gracilariaceae</taxon>
        <taxon>Gracilariopsis</taxon>
    </lineage>
</organism>
<reference evidence="1 2" key="1">
    <citation type="journal article" date="2018" name="Mol. Biol. Evol.">
        <title>Analysis of the draft genome of the red seaweed Gracilariopsis chorda provides insights into genome size evolution in Rhodophyta.</title>
        <authorList>
            <person name="Lee J."/>
            <person name="Yang E.C."/>
            <person name="Graf L."/>
            <person name="Yang J.H."/>
            <person name="Qiu H."/>
            <person name="Zel Zion U."/>
            <person name="Chan C.X."/>
            <person name="Stephens T.G."/>
            <person name="Weber A.P.M."/>
            <person name="Boo G.H."/>
            <person name="Boo S.M."/>
            <person name="Kim K.M."/>
            <person name="Shin Y."/>
            <person name="Jung M."/>
            <person name="Lee S.J."/>
            <person name="Yim H.S."/>
            <person name="Lee J.H."/>
            <person name="Bhattacharya D."/>
            <person name="Yoon H.S."/>
        </authorList>
    </citation>
    <scope>NUCLEOTIDE SEQUENCE [LARGE SCALE GENOMIC DNA]</scope>
    <source>
        <strain evidence="1 2">SKKU-2015</strain>
        <tissue evidence="1">Whole body</tissue>
    </source>
</reference>
<dbReference type="PANTHER" id="PTHR35128:SF1">
    <property type="entry name" value="SECRETION-REGULATING GUANINE NUCLEOTIDE EXCHANGE FACTOR"/>
    <property type="match status" value="1"/>
</dbReference>
<keyword evidence="2" id="KW-1185">Reference proteome</keyword>
<dbReference type="Proteomes" id="UP000247409">
    <property type="component" value="Unassembled WGS sequence"/>
</dbReference>
<dbReference type="Gene3D" id="3.40.50.1820">
    <property type="entry name" value="alpha/beta hydrolase"/>
    <property type="match status" value="1"/>
</dbReference>